<dbReference type="Gene3D" id="2.60.40.3500">
    <property type="match status" value="1"/>
</dbReference>
<dbReference type="SMART" id="SM00646">
    <property type="entry name" value="Ami_3"/>
    <property type="match status" value="1"/>
</dbReference>
<dbReference type="GO" id="GO:0030288">
    <property type="term" value="C:outer membrane-bounded periplasmic space"/>
    <property type="evidence" value="ECO:0007669"/>
    <property type="project" value="TreeGrafter"/>
</dbReference>
<dbReference type="PANTHER" id="PTHR30404">
    <property type="entry name" value="N-ACETYLMURAMOYL-L-ALANINE AMIDASE"/>
    <property type="match status" value="1"/>
</dbReference>
<dbReference type="Gene3D" id="3.10.350.10">
    <property type="entry name" value="LysM domain"/>
    <property type="match status" value="1"/>
</dbReference>
<dbReference type="Proteomes" id="UP000595278">
    <property type="component" value="Chromosome"/>
</dbReference>
<dbReference type="InterPro" id="IPR018392">
    <property type="entry name" value="LysM"/>
</dbReference>
<evidence type="ECO:0000256" key="9">
    <source>
        <dbReference type="ARBA" id="ARBA00074581"/>
    </source>
</evidence>
<evidence type="ECO:0000256" key="2">
    <source>
        <dbReference type="ARBA" id="ARBA00004418"/>
    </source>
</evidence>
<dbReference type="KEGG" id="eaz:JHT90_13740"/>
<dbReference type="Gene3D" id="3.40.630.40">
    <property type="entry name" value="Zn-dependent exopeptidases"/>
    <property type="match status" value="1"/>
</dbReference>
<keyword evidence="5" id="KW-0732">Signal</keyword>
<evidence type="ECO:0000313" key="11">
    <source>
        <dbReference type="EMBL" id="QQP85422.1"/>
    </source>
</evidence>
<dbReference type="CDD" id="cd00118">
    <property type="entry name" value="LysM"/>
    <property type="match status" value="1"/>
</dbReference>
<dbReference type="PANTHER" id="PTHR30404:SF0">
    <property type="entry name" value="N-ACETYLMURAMOYL-L-ALANINE AMIDASE AMIC"/>
    <property type="match status" value="1"/>
</dbReference>
<dbReference type="CDD" id="cd02696">
    <property type="entry name" value="MurNAc-LAA"/>
    <property type="match status" value="1"/>
</dbReference>
<dbReference type="PROSITE" id="PS51782">
    <property type="entry name" value="LYSM"/>
    <property type="match status" value="1"/>
</dbReference>
<dbReference type="GO" id="GO:0009253">
    <property type="term" value="P:peptidoglycan catabolic process"/>
    <property type="evidence" value="ECO:0007669"/>
    <property type="project" value="InterPro"/>
</dbReference>
<dbReference type="SUPFAM" id="SSF54106">
    <property type="entry name" value="LysM domain"/>
    <property type="match status" value="1"/>
</dbReference>
<keyword evidence="8" id="KW-0961">Cell wall biogenesis/degradation</keyword>
<dbReference type="SUPFAM" id="SSF53187">
    <property type="entry name" value="Zn-dependent exopeptidases"/>
    <property type="match status" value="1"/>
</dbReference>
<dbReference type="RefSeq" id="WP_201092011.1">
    <property type="nucleotide sequence ID" value="NZ_CP067393.1"/>
</dbReference>
<evidence type="ECO:0000313" key="12">
    <source>
        <dbReference type="Proteomes" id="UP000595278"/>
    </source>
</evidence>
<dbReference type="EMBL" id="CP067393">
    <property type="protein sequence ID" value="QQP85422.1"/>
    <property type="molecule type" value="Genomic_DNA"/>
</dbReference>
<evidence type="ECO:0000259" key="10">
    <source>
        <dbReference type="PROSITE" id="PS51782"/>
    </source>
</evidence>
<dbReference type="Pfam" id="PF01520">
    <property type="entry name" value="Amidase_3"/>
    <property type="match status" value="1"/>
</dbReference>
<evidence type="ECO:0000256" key="5">
    <source>
        <dbReference type="ARBA" id="ARBA00022729"/>
    </source>
</evidence>
<evidence type="ECO:0000256" key="6">
    <source>
        <dbReference type="ARBA" id="ARBA00022764"/>
    </source>
</evidence>
<keyword evidence="12" id="KW-1185">Reference proteome</keyword>
<dbReference type="AlphaFoldDB" id="A0A974NFB1"/>
<comment type="catalytic activity">
    <reaction evidence="1">
        <text>Hydrolyzes the link between N-acetylmuramoyl residues and L-amino acid residues in certain cell-wall glycopeptides.</text>
        <dbReference type="EC" id="3.5.1.28"/>
    </reaction>
</comment>
<dbReference type="GO" id="GO:0008745">
    <property type="term" value="F:N-acetylmuramoyl-L-alanine amidase activity"/>
    <property type="evidence" value="ECO:0007669"/>
    <property type="project" value="UniProtKB-EC"/>
</dbReference>
<gene>
    <name evidence="11" type="ORF">JHT90_13740</name>
</gene>
<evidence type="ECO:0000256" key="4">
    <source>
        <dbReference type="ARBA" id="ARBA00011901"/>
    </source>
</evidence>
<dbReference type="InterPro" id="IPR050695">
    <property type="entry name" value="N-acetylmuramoyl_amidase_3"/>
</dbReference>
<evidence type="ECO:0000256" key="8">
    <source>
        <dbReference type="ARBA" id="ARBA00023316"/>
    </source>
</evidence>
<name>A0A974NFB1_9GAMM</name>
<dbReference type="Pfam" id="PF01476">
    <property type="entry name" value="LysM"/>
    <property type="match status" value="1"/>
</dbReference>
<comment type="similarity">
    <text evidence="3">Belongs to the N-acetylmuramoyl-L-alanine amidase 3 family.</text>
</comment>
<reference evidence="11 12" key="1">
    <citation type="submission" date="2021-01" db="EMBL/GenBank/DDBJ databases">
        <title>Entomomonas sp. F2A isolated from a house cricket (Acheta domesticus).</title>
        <authorList>
            <person name="Spergser J."/>
            <person name="Busse H.-J."/>
        </authorList>
    </citation>
    <scope>NUCLEOTIDE SEQUENCE [LARGE SCALE GENOMIC DNA]</scope>
    <source>
        <strain evidence="11 12">F2A</strain>
    </source>
</reference>
<dbReference type="SMART" id="SM00257">
    <property type="entry name" value="LysM"/>
    <property type="match status" value="1"/>
</dbReference>
<dbReference type="FunFam" id="3.40.630.40:FF:000001">
    <property type="entry name" value="N-acetylmuramoyl-L-alanine amidase"/>
    <property type="match status" value="1"/>
</dbReference>
<dbReference type="Pfam" id="PF11741">
    <property type="entry name" value="AMIN"/>
    <property type="match status" value="1"/>
</dbReference>
<dbReference type="InterPro" id="IPR021731">
    <property type="entry name" value="AMIN_dom"/>
</dbReference>
<evidence type="ECO:0000256" key="1">
    <source>
        <dbReference type="ARBA" id="ARBA00001561"/>
    </source>
</evidence>
<dbReference type="InterPro" id="IPR002508">
    <property type="entry name" value="MurNAc-LAA_cat"/>
</dbReference>
<comment type="subcellular location">
    <subcellularLocation>
        <location evidence="2">Periplasm</location>
    </subcellularLocation>
</comment>
<organism evidence="11 12">
    <name type="scientific">Entomomonas asaccharolytica</name>
    <dbReference type="NCBI Taxonomy" id="2785331"/>
    <lineage>
        <taxon>Bacteria</taxon>
        <taxon>Pseudomonadati</taxon>
        <taxon>Pseudomonadota</taxon>
        <taxon>Gammaproteobacteria</taxon>
        <taxon>Pseudomonadales</taxon>
        <taxon>Pseudomonadaceae</taxon>
        <taxon>Entomomonas</taxon>
    </lineage>
</organism>
<sequence length="462" mass="49653">MAIKRLFANTIGVLLLLITFNAFAETTIKGVRLWRAPDNTRIVFDLSGPVKHNMFTLSGPERIIIDISNITLATSLDDLNLKDTPITSIRSSAQGSKDIRLVFDLSSKVTPKVFTLPPNEPYGNRLVVDLYDNLATSSISTTTVTKTESAITTTTVTTTAPSPTITRSRDIIIAIDPGHGGEDPGAIGSGGRKEKDVVLQIAKELQRELNQQNGFKAELTRKTDYFIPLRQRPQIARKMGADLFISVHADAAPKAAAYGASVFAISDRGATSETARWLADTENRSDLIGGAGSVSLDGKDQVLAGVLLDLSMTAVMSSSLDVGQKVLDNMGKTTALHKKRVEQAGFVVLKSPDIPSILVETGFISNPNEARKLATKSHQQALARSIRTGVVAYFKKNPPPGTYLDQLRNGGQVAASTHKVTKGDTLGAIAVRYGVKIADLKKANNLANDNIRIGQTLKIPAK</sequence>
<feature type="domain" description="LysM" evidence="10">
    <location>
        <begin position="416"/>
        <end position="459"/>
    </location>
</feature>
<dbReference type="EC" id="3.5.1.28" evidence="4"/>
<keyword evidence="7" id="KW-0378">Hydrolase</keyword>
<dbReference type="InterPro" id="IPR036779">
    <property type="entry name" value="LysM_dom_sf"/>
</dbReference>
<evidence type="ECO:0000256" key="3">
    <source>
        <dbReference type="ARBA" id="ARBA00010860"/>
    </source>
</evidence>
<evidence type="ECO:0000256" key="7">
    <source>
        <dbReference type="ARBA" id="ARBA00022801"/>
    </source>
</evidence>
<proteinExistence type="inferred from homology"/>
<dbReference type="GO" id="GO:0071555">
    <property type="term" value="P:cell wall organization"/>
    <property type="evidence" value="ECO:0007669"/>
    <property type="project" value="UniProtKB-KW"/>
</dbReference>
<protein>
    <recommendedName>
        <fullName evidence="9">N-acetylmuramoyl-L-alanine amidase AmiC</fullName>
        <ecNumber evidence="4">3.5.1.28</ecNumber>
    </recommendedName>
</protein>
<accession>A0A974NFB1</accession>
<keyword evidence="6" id="KW-0574">Periplasm</keyword>